<dbReference type="InterPro" id="IPR036134">
    <property type="entry name" value="Crypto/Photolyase_FAD-like_sf"/>
</dbReference>
<dbReference type="OrthoDB" id="5288100at2"/>
<evidence type="ECO:0000313" key="2">
    <source>
        <dbReference type="EMBL" id="AXJ02108.1"/>
    </source>
</evidence>
<gene>
    <name evidence="2" type="ORF">CYPRO_2870</name>
</gene>
<dbReference type="Pfam" id="PF04244">
    <property type="entry name" value="DPRP"/>
    <property type="match status" value="1"/>
</dbReference>
<dbReference type="EMBL" id="CP027806">
    <property type="protein sequence ID" value="AXJ02108.1"/>
    <property type="molecule type" value="Genomic_DNA"/>
</dbReference>
<dbReference type="InterPro" id="IPR014729">
    <property type="entry name" value="Rossmann-like_a/b/a_fold"/>
</dbReference>
<name>A0A345UNQ6_9BACT</name>
<dbReference type="Proteomes" id="UP000254808">
    <property type="component" value="Chromosome"/>
</dbReference>
<dbReference type="Gene3D" id="1.10.579.10">
    <property type="entry name" value="DNA Cyclobutane Dipyrimidine Photolyase, subunit A, domain 3"/>
    <property type="match status" value="1"/>
</dbReference>
<keyword evidence="3" id="KW-1185">Reference proteome</keyword>
<evidence type="ECO:0000256" key="1">
    <source>
        <dbReference type="SAM" id="MobiDB-lite"/>
    </source>
</evidence>
<dbReference type="Gene3D" id="1.25.40.80">
    <property type="match status" value="1"/>
</dbReference>
<dbReference type="Gene3D" id="3.40.50.620">
    <property type="entry name" value="HUPs"/>
    <property type="match status" value="1"/>
</dbReference>
<dbReference type="GO" id="GO:0016829">
    <property type="term" value="F:lyase activity"/>
    <property type="evidence" value="ECO:0007669"/>
    <property type="project" value="UniProtKB-KW"/>
</dbReference>
<keyword evidence="2" id="KW-0456">Lyase</keyword>
<dbReference type="InterPro" id="IPR007357">
    <property type="entry name" value="PhrB-like"/>
</dbReference>
<sequence length="517" mass="59553">MSGDTLSEFSSSGRLHKQLWFVNADQLNRAQIPSSFTPEKNSLIFCESAAEVSKLPFHKKKITYIWSAQRHFATECMEEGWQVAYLKGEEAVAAQLEARLASGEHELHYMQPAEYDLRQELAALAEKTGTLECHPNTFFMSDPEEWREKMAGGYLLEYFYREMRKRTGYLMQNGKPEGGDWNYDKENRKKLPKGKKPPKPVTFAPDAITQAVMEEVASRFPDHWGETAGFNHAVDRAGALNAADDFFQNRFKEFGPYEDALVTGEYVVYHSTLSIYMNNGLLGAEELCERALEAWENGSAPINSVEGYIRQIIGWREYIRNYYEAMMPEVRLANTFGFERGLPMSFWTGETNMKCISECVKPVLETGYSHHIPRLMVLSNYSNLTETDPRELLKWFWYGYLDAWEWVVLPNVLGMSTFADGGVLASKPYVSSGNYINKMSDYCKNCHYSVSKKNGPKACPLNYLYWNFVDNHQPAFEENGRVSFMLNMLNKKSPEERQQIREDAARYIDALERYEHT</sequence>
<reference evidence="2 3" key="1">
    <citation type="submission" date="2018-03" db="EMBL/GenBank/DDBJ databases">
        <title>Phenotypic and genomic properties of Cyclonatronum proteinivorum gen. nov., sp. nov., a haloalkaliphilic bacteroidete from soda lakes possessing Na+-translocating rhodopsin.</title>
        <authorList>
            <person name="Toshchakov S.V."/>
            <person name="Korzhenkov A."/>
            <person name="Samarov N.I."/>
            <person name="Kublanov I.V."/>
            <person name="Muntyan M.S."/>
            <person name="Sorokin D.Y."/>
        </authorList>
    </citation>
    <scope>NUCLEOTIDE SEQUENCE [LARGE SCALE GENOMIC DNA]</scope>
    <source>
        <strain evidence="2 3">Omega</strain>
    </source>
</reference>
<dbReference type="KEGG" id="cprv:CYPRO_2870"/>
<evidence type="ECO:0000313" key="3">
    <source>
        <dbReference type="Proteomes" id="UP000254808"/>
    </source>
</evidence>
<dbReference type="PANTHER" id="PTHR38657">
    <property type="entry name" value="SLR1343 PROTEIN"/>
    <property type="match status" value="1"/>
</dbReference>
<feature type="region of interest" description="Disordered" evidence="1">
    <location>
        <begin position="175"/>
        <end position="202"/>
    </location>
</feature>
<accession>A0A345UNQ6</accession>
<protein>
    <submittedName>
        <fullName evidence="2">Deoxyribodipyrimidine photolyase-related protein</fullName>
    </submittedName>
</protein>
<dbReference type="PANTHER" id="PTHR38657:SF1">
    <property type="entry name" value="SLR1343 PROTEIN"/>
    <property type="match status" value="1"/>
</dbReference>
<dbReference type="Gene3D" id="1.10.10.1710">
    <property type="entry name" value="Deoxyribodipyrimidine photolyase-related"/>
    <property type="match status" value="1"/>
</dbReference>
<dbReference type="AlphaFoldDB" id="A0A345UNQ6"/>
<dbReference type="RefSeq" id="WP_114985237.1">
    <property type="nucleotide sequence ID" value="NZ_CP027806.1"/>
</dbReference>
<proteinExistence type="predicted"/>
<dbReference type="SUPFAM" id="SSF48173">
    <property type="entry name" value="Cryptochrome/photolyase FAD-binding domain"/>
    <property type="match status" value="1"/>
</dbReference>
<organism evidence="2 3">
    <name type="scientific">Cyclonatronum proteinivorum</name>
    <dbReference type="NCBI Taxonomy" id="1457365"/>
    <lineage>
        <taxon>Bacteria</taxon>
        <taxon>Pseudomonadati</taxon>
        <taxon>Balneolota</taxon>
        <taxon>Balneolia</taxon>
        <taxon>Balneolales</taxon>
        <taxon>Cyclonatronaceae</taxon>
        <taxon>Cyclonatronum</taxon>
    </lineage>
</organism>
<dbReference type="InterPro" id="IPR052551">
    <property type="entry name" value="UV-DNA_repair_photolyase"/>
</dbReference>